<dbReference type="InterPro" id="IPR020904">
    <property type="entry name" value="Sc_DH/Rdtase_CS"/>
</dbReference>
<dbReference type="Pfam" id="PF13561">
    <property type="entry name" value="adh_short_C2"/>
    <property type="match status" value="1"/>
</dbReference>
<dbReference type="EMBL" id="CAFBLP010000016">
    <property type="protein sequence ID" value="CAB4871990.1"/>
    <property type="molecule type" value="Genomic_DNA"/>
</dbReference>
<reference evidence="2" key="1">
    <citation type="submission" date="2020-05" db="EMBL/GenBank/DDBJ databases">
        <authorList>
            <person name="Chiriac C."/>
            <person name="Salcher M."/>
            <person name="Ghai R."/>
            <person name="Kavagutti S V."/>
        </authorList>
    </citation>
    <scope>NUCLEOTIDE SEQUENCE</scope>
</reference>
<dbReference type="CDD" id="cd05233">
    <property type="entry name" value="SDR_c"/>
    <property type="match status" value="1"/>
</dbReference>
<sequence>MRDLTTMSVLVTGGGSGIGEATARHLAAGGARVTICGRREDKVRAVADDIGPLCTWVRADVTNADDRSAMIARAVEHGGGLDALVSNAGNMERSPIGEWTAERLLNVFNDNVVAGMLLSQEALPYLEARRGSIVFIGSIYTVRSYPGAAPYAVTKGALETLVRVLAAEIGPRGVRVGGVRPGAVLTEINQRAGLVDDQQAAERLATMANHHVLGRIGTVDEIAEGIEYLVRAEWTTGEILAVDGGMGLGIIS</sequence>
<dbReference type="SUPFAM" id="SSF51735">
    <property type="entry name" value="NAD(P)-binding Rossmann-fold domains"/>
    <property type="match status" value="1"/>
</dbReference>
<dbReference type="InterPro" id="IPR057326">
    <property type="entry name" value="KR_dom"/>
</dbReference>
<dbReference type="InterPro" id="IPR036291">
    <property type="entry name" value="NAD(P)-bd_dom_sf"/>
</dbReference>
<dbReference type="PANTHER" id="PTHR43975">
    <property type="entry name" value="ZGC:101858"/>
    <property type="match status" value="1"/>
</dbReference>
<evidence type="ECO:0000313" key="2">
    <source>
        <dbReference type="EMBL" id="CAB4871990.1"/>
    </source>
</evidence>
<dbReference type="SMART" id="SM00822">
    <property type="entry name" value="PKS_KR"/>
    <property type="match status" value="1"/>
</dbReference>
<feature type="domain" description="Ketoreductase" evidence="1">
    <location>
        <begin position="7"/>
        <end position="188"/>
    </location>
</feature>
<gene>
    <name evidence="2" type="ORF">UFOPK3376_00887</name>
</gene>
<dbReference type="PANTHER" id="PTHR43975:SF2">
    <property type="entry name" value="EG:BACR7A4.14 PROTEIN-RELATED"/>
    <property type="match status" value="1"/>
</dbReference>
<dbReference type="AlphaFoldDB" id="A0A6J7DRX0"/>
<organism evidence="2">
    <name type="scientific">freshwater metagenome</name>
    <dbReference type="NCBI Taxonomy" id="449393"/>
    <lineage>
        <taxon>unclassified sequences</taxon>
        <taxon>metagenomes</taxon>
        <taxon>ecological metagenomes</taxon>
    </lineage>
</organism>
<dbReference type="InterPro" id="IPR002347">
    <property type="entry name" value="SDR_fam"/>
</dbReference>
<protein>
    <submittedName>
        <fullName evidence="2">Unannotated protein</fullName>
    </submittedName>
</protein>
<dbReference type="Gene3D" id="3.40.50.720">
    <property type="entry name" value="NAD(P)-binding Rossmann-like Domain"/>
    <property type="match status" value="1"/>
</dbReference>
<dbReference type="PRINTS" id="PR00080">
    <property type="entry name" value="SDRFAMILY"/>
</dbReference>
<dbReference type="PROSITE" id="PS00061">
    <property type="entry name" value="ADH_SHORT"/>
    <property type="match status" value="1"/>
</dbReference>
<dbReference type="PRINTS" id="PR00081">
    <property type="entry name" value="GDHRDH"/>
</dbReference>
<evidence type="ECO:0000259" key="1">
    <source>
        <dbReference type="SMART" id="SM00822"/>
    </source>
</evidence>
<accession>A0A6J7DRX0</accession>
<proteinExistence type="predicted"/>
<dbReference type="FunFam" id="3.40.50.720:FF:000084">
    <property type="entry name" value="Short-chain dehydrogenase reductase"/>
    <property type="match status" value="1"/>
</dbReference>
<name>A0A6J7DRX0_9ZZZZ</name>